<name>A0A931GE69_9PSED</name>
<organism evidence="2 3">
    <name type="scientific">Pseudomonas chaetocerotis</name>
    <dbReference type="NCBI Taxonomy" id="2758695"/>
    <lineage>
        <taxon>Bacteria</taxon>
        <taxon>Pseudomonadati</taxon>
        <taxon>Pseudomonadota</taxon>
        <taxon>Gammaproteobacteria</taxon>
        <taxon>Pseudomonadales</taxon>
        <taxon>Pseudomonadaceae</taxon>
        <taxon>Pseudomonas</taxon>
    </lineage>
</organism>
<comment type="caution">
    <text evidence="2">The sequence shown here is derived from an EMBL/GenBank/DDBJ whole genome shotgun (WGS) entry which is preliminary data.</text>
</comment>
<sequence>MATLADQRRAIGERNEKARRDLGEANAKARRALGDEMIKRRTGKTEVEEVNALVKQPRQRKALPTLTPRGGVPAQDGTGNYTAPPAGSGGGLASPFTETPGTRTYHETPIVIQSTDGSIFMAVKMPAIVTMTDANGAPAVFNYAEVVDG</sequence>
<dbReference type="RefSeq" id="WP_196477218.1">
    <property type="nucleotide sequence ID" value="NZ_JACFYX020000024.1"/>
</dbReference>
<protein>
    <submittedName>
        <fullName evidence="2">Uncharacterized protein</fullName>
    </submittedName>
</protein>
<evidence type="ECO:0000256" key="1">
    <source>
        <dbReference type="SAM" id="MobiDB-lite"/>
    </source>
</evidence>
<keyword evidence="3" id="KW-1185">Reference proteome</keyword>
<evidence type="ECO:0000313" key="3">
    <source>
        <dbReference type="Proteomes" id="UP000596932"/>
    </source>
</evidence>
<feature type="region of interest" description="Disordered" evidence="1">
    <location>
        <begin position="53"/>
        <end position="105"/>
    </location>
</feature>
<gene>
    <name evidence="2" type="ORF">H3221_25380</name>
</gene>
<accession>A0A931GE69</accession>
<dbReference type="AlphaFoldDB" id="A0A931GE69"/>
<reference evidence="2" key="1">
    <citation type="submission" date="2020-07" db="EMBL/GenBank/DDBJ databases">
        <title>Pseudomonas chaetoceroseae sp. nov., a new member of the Pseudomonas oleovorans group isolated from a culture of Chaetoceros calcitrans.</title>
        <authorList>
            <person name="Girard L."/>
            <person name="Lood C."/>
            <person name="De Mot R."/>
            <person name="Baudart J."/>
        </authorList>
    </citation>
    <scope>NUCLEOTIDE SEQUENCE</scope>
    <source>
        <strain evidence="2">536</strain>
    </source>
</reference>
<dbReference type="EMBL" id="JACFYX010000050">
    <property type="protein sequence ID" value="MBG0838449.1"/>
    <property type="molecule type" value="Genomic_DNA"/>
</dbReference>
<feature type="compositionally biased region" description="Basic and acidic residues" evidence="1">
    <location>
        <begin position="1"/>
        <end position="23"/>
    </location>
</feature>
<dbReference type="Proteomes" id="UP000596932">
    <property type="component" value="Unassembled WGS sequence"/>
</dbReference>
<evidence type="ECO:0000313" key="2">
    <source>
        <dbReference type="EMBL" id="MBG0838449.1"/>
    </source>
</evidence>
<proteinExistence type="predicted"/>
<feature type="region of interest" description="Disordered" evidence="1">
    <location>
        <begin position="1"/>
        <end position="28"/>
    </location>
</feature>